<name>A0A941IFN4_9ACTN</name>
<dbReference type="Pfam" id="PF10094">
    <property type="entry name" value="DUF2332"/>
    <property type="match status" value="1"/>
</dbReference>
<comment type="caution">
    <text evidence="1">The sequence shown here is derived from an EMBL/GenBank/DDBJ whole genome shotgun (WGS) entry which is preliminary data.</text>
</comment>
<protein>
    <submittedName>
        <fullName evidence="1">DUF2332 domain-containing protein</fullName>
    </submittedName>
</protein>
<dbReference type="RefSeq" id="WP_212516393.1">
    <property type="nucleotide sequence ID" value="NZ_JAGSOH010000004.1"/>
</dbReference>
<sequence length="380" mass="41997">MADWDETTRRFEIFIDREVRESSPLYTALTQYVSDDLAARGYFLEVLGQAPHRQRIPNLLLASVHRVLFDHPNESLAEYYPSLGGSREPDENLPKVFAEFVAAHRAEIDPLLANGETQTNEVQRSAQLLPAFGWVQATTRRPLGLIEIGPSAGLLLHADRYDFRYEFADGTVLEGGEASADGVPALHCPIHGSCRPEQLAPFVTKPLRVSSRVGLDLNPLSPTDPEACAWLRALVWPEHAERRARLEAALAHAARRPVRLRKGDAVRILADAVDSVADNAIPCVFVSNSLPHWSPEGREELVRLVRELGARRDLVFIIKEAHRIGLGLFSGEPDPAAPEGKDVHEVLGAVVYLGGRERLFRLGAAGMHGAWLDWAPRPLG</sequence>
<keyword evidence="2" id="KW-1185">Reference proteome</keyword>
<reference evidence="1" key="1">
    <citation type="submission" date="2021-04" db="EMBL/GenBank/DDBJ databases">
        <title>Genome based classification of Actinospica acidithermotolerans sp. nov., an actinobacterium isolated from an Indonesian hot spring.</title>
        <authorList>
            <person name="Kusuma A.B."/>
            <person name="Putra K.E."/>
            <person name="Nafisah S."/>
            <person name="Loh J."/>
            <person name="Nouioui I."/>
            <person name="Goodfellow M."/>
        </authorList>
    </citation>
    <scope>NUCLEOTIDE SEQUENCE</scope>
    <source>
        <strain evidence="1">MGRD01-02</strain>
    </source>
</reference>
<dbReference type="EMBL" id="JAGSOH010000004">
    <property type="protein sequence ID" value="MBR7825239.1"/>
    <property type="molecule type" value="Genomic_DNA"/>
</dbReference>
<dbReference type="AlphaFoldDB" id="A0A941IFN4"/>
<gene>
    <name evidence="1" type="ORF">KDK95_02895</name>
</gene>
<evidence type="ECO:0000313" key="1">
    <source>
        <dbReference type="EMBL" id="MBR7825239.1"/>
    </source>
</evidence>
<evidence type="ECO:0000313" key="2">
    <source>
        <dbReference type="Proteomes" id="UP000676325"/>
    </source>
</evidence>
<accession>A0A941IFN4</accession>
<dbReference type="Proteomes" id="UP000676325">
    <property type="component" value="Unassembled WGS sequence"/>
</dbReference>
<proteinExistence type="predicted"/>
<organism evidence="1 2">
    <name type="scientific">Actinospica acidithermotolerans</name>
    <dbReference type="NCBI Taxonomy" id="2828514"/>
    <lineage>
        <taxon>Bacteria</taxon>
        <taxon>Bacillati</taxon>
        <taxon>Actinomycetota</taxon>
        <taxon>Actinomycetes</taxon>
        <taxon>Catenulisporales</taxon>
        <taxon>Actinospicaceae</taxon>
        <taxon>Actinospica</taxon>
    </lineage>
</organism>
<dbReference type="InterPro" id="IPR011200">
    <property type="entry name" value="UCP012608"/>
</dbReference>